<reference evidence="2 3" key="1">
    <citation type="submission" date="2021-06" db="EMBL/GenBank/DDBJ databases">
        <title>Chromosome-level genome assembly of the red-tail catfish (Hemibagrus wyckioides).</title>
        <authorList>
            <person name="Shao F."/>
        </authorList>
    </citation>
    <scope>NUCLEOTIDE SEQUENCE [LARGE SCALE GENOMIC DNA]</scope>
    <source>
        <strain evidence="2">EC202008001</strain>
        <tissue evidence="2">Blood</tissue>
    </source>
</reference>
<comment type="caution">
    <text evidence="2">The sequence shown here is derived from an EMBL/GenBank/DDBJ whole genome shotgun (WGS) entry which is preliminary data.</text>
</comment>
<gene>
    <name evidence="2" type="ORF">KOW79_018142</name>
</gene>
<keyword evidence="3" id="KW-1185">Reference proteome</keyword>
<evidence type="ECO:0008006" key="4">
    <source>
        <dbReference type="Google" id="ProtNLM"/>
    </source>
</evidence>
<dbReference type="SUPFAM" id="SSF56973">
    <property type="entry name" value="Aerolisin/ETX pore-forming domain"/>
    <property type="match status" value="1"/>
</dbReference>
<evidence type="ECO:0000313" key="3">
    <source>
        <dbReference type="Proteomes" id="UP000824219"/>
    </source>
</evidence>
<proteinExistence type="predicted"/>
<feature type="signal peptide" evidence="1">
    <location>
        <begin position="1"/>
        <end position="20"/>
    </location>
</feature>
<dbReference type="InterPro" id="IPR006616">
    <property type="entry name" value="DM9_repeat"/>
</dbReference>
<dbReference type="EMBL" id="JAHKSW010000022">
    <property type="protein sequence ID" value="KAG7318387.1"/>
    <property type="molecule type" value="Genomic_DNA"/>
</dbReference>
<evidence type="ECO:0000313" key="2">
    <source>
        <dbReference type="EMBL" id="KAG7318387.1"/>
    </source>
</evidence>
<accession>A0A9D3NA12</accession>
<dbReference type="Proteomes" id="UP000824219">
    <property type="component" value="Linkage Group LG22"/>
</dbReference>
<sequence>MMKLFAVIALLQLGAFCVYATEPQINLKEIVEKSVHTKKAPLLNPLLEDKIPPLINSDPVSGPLTPPDHFRHPRQIDANSNSHLFGENVNLNWIKWEGSLPQGAVGIYNGYTKRHDYICNSKCEAGFYTSSKGPYCNYPYGDKEYHAPEFEVLVNKDNFEFVEWKEGSYGSVPKNAIRTCGGVDTFVGKNKYGLGKVVPQYTAFFLPWEGDEYWYKTYKVLAINRDVYTQRISHVEYGINEVELFHYPLETMRISSVANNDCQTITKTVTISKTTEVESTWNIGSTINLGVTVCFTAQIPLIGSGGVEYTAEKSLQFNYGTTRVEALSHEVSVQLTVPPNHSCTARMEGRKMTADIPFKARLSRTYANGEIRLTSINGVYNSVQIGEVRAVVDRCVPIIDAEPCPSAA</sequence>
<name>A0A9D3NA12_9TELE</name>
<protein>
    <recommendedName>
        <fullName evidence="4">Natterin-3</fullName>
    </recommendedName>
</protein>
<dbReference type="OrthoDB" id="1925699at2759"/>
<dbReference type="AlphaFoldDB" id="A0A9D3NA12"/>
<dbReference type="CDD" id="cd20220">
    <property type="entry name" value="PFM_natterin-3-like"/>
    <property type="match status" value="1"/>
</dbReference>
<evidence type="ECO:0000256" key="1">
    <source>
        <dbReference type="SAM" id="SignalP"/>
    </source>
</evidence>
<dbReference type="Gene3D" id="2.170.15.10">
    <property type="entry name" value="Proaerolysin, chain A, domain 3"/>
    <property type="match status" value="1"/>
</dbReference>
<dbReference type="PANTHER" id="PTHR31649">
    <property type="entry name" value="AGAP009604-PA"/>
    <property type="match status" value="1"/>
</dbReference>
<keyword evidence="1" id="KW-0732">Signal</keyword>
<dbReference type="Pfam" id="PF11901">
    <property type="entry name" value="DM9"/>
    <property type="match status" value="1"/>
</dbReference>
<feature type="chain" id="PRO_5039019156" description="Natterin-3" evidence="1">
    <location>
        <begin position="21"/>
        <end position="408"/>
    </location>
</feature>
<dbReference type="PANTHER" id="PTHR31649:SF1">
    <property type="entry name" value="FARNESOIC ACID O-METHYL TRANSFERASE DOMAIN-CONTAINING PROTEIN"/>
    <property type="match status" value="1"/>
</dbReference>
<organism evidence="2 3">
    <name type="scientific">Hemibagrus wyckioides</name>
    <dbReference type="NCBI Taxonomy" id="337641"/>
    <lineage>
        <taxon>Eukaryota</taxon>
        <taxon>Metazoa</taxon>
        <taxon>Chordata</taxon>
        <taxon>Craniata</taxon>
        <taxon>Vertebrata</taxon>
        <taxon>Euteleostomi</taxon>
        <taxon>Actinopterygii</taxon>
        <taxon>Neopterygii</taxon>
        <taxon>Teleostei</taxon>
        <taxon>Ostariophysi</taxon>
        <taxon>Siluriformes</taxon>
        <taxon>Bagridae</taxon>
        <taxon>Hemibagrus</taxon>
    </lineage>
</organism>